<feature type="region of interest" description="Disordered" evidence="1">
    <location>
        <begin position="1"/>
        <end position="115"/>
    </location>
</feature>
<feature type="compositionally biased region" description="Basic and acidic residues" evidence="1">
    <location>
        <begin position="61"/>
        <end position="71"/>
    </location>
</feature>
<dbReference type="OMA" id="QWAQRKT"/>
<proteinExistence type="predicted"/>
<organism evidence="2 3">
    <name type="scientific">Klebsormidium nitens</name>
    <name type="common">Green alga</name>
    <name type="synonym">Ulothrix nitens</name>
    <dbReference type="NCBI Taxonomy" id="105231"/>
    <lineage>
        <taxon>Eukaryota</taxon>
        <taxon>Viridiplantae</taxon>
        <taxon>Streptophyta</taxon>
        <taxon>Klebsormidiophyceae</taxon>
        <taxon>Klebsormidiales</taxon>
        <taxon>Klebsormidiaceae</taxon>
        <taxon>Klebsormidium</taxon>
    </lineage>
</organism>
<keyword evidence="3" id="KW-1185">Reference proteome</keyword>
<feature type="compositionally biased region" description="Basic and acidic residues" evidence="1">
    <location>
        <begin position="90"/>
        <end position="100"/>
    </location>
</feature>
<accession>A0A1Y1IML7</accession>
<feature type="region of interest" description="Disordered" evidence="1">
    <location>
        <begin position="128"/>
        <end position="162"/>
    </location>
</feature>
<dbReference type="AlphaFoldDB" id="A0A1Y1IML7"/>
<dbReference type="Proteomes" id="UP000054558">
    <property type="component" value="Unassembled WGS sequence"/>
</dbReference>
<evidence type="ECO:0000313" key="3">
    <source>
        <dbReference type="Proteomes" id="UP000054558"/>
    </source>
</evidence>
<sequence length="217" mass="24209">MGSGRGVPHLSREVDDSEDDRPEEVSLEAAKTDVHKRQSEEQAAKRRLAAEAKAARRRQSQKKEGETRPQETEGSGAQQSRKERSRKRKVEGERAHRQPEGAEQGAAEAEGDADELLPAAVLAELAEKERLENVKRVAARQPSEPRAKTRRKEPTKPLDLRSRSDNVQVVVLASKKTVAEPSSTDAAAFQRERMFGSNRRRSHSMLASPHQLVHSFI</sequence>
<feature type="compositionally biased region" description="Acidic residues" evidence="1">
    <location>
        <begin position="15"/>
        <end position="26"/>
    </location>
</feature>
<evidence type="ECO:0000256" key="1">
    <source>
        <dbReference type="SAM" id="MobiDB-lite"/>
    </source>
</evidence>
<gene>
    <name evidence="2" type="ORF">KFL_008770040</name>
</gene>
<dbReference type="EMBL" id="DF237826">
    <property type="protein sequence ID" value="GAQ91893.1"/>
    <property type="molecule type" value="Genomic_DNA"/>
</dbReference>
<feature type="compositionally biased region" description="Basic and acidic residues" evidence="1">
    <location>
        <begin position="143"/>
        <end position="162"/>
    </location>
</feature>
<name>A0A1Y1IML7_KLENI</name>
<reference evidence="2 3" key="1">
    <citation type="journal article" date="2014" name="Nat. Commun.">
        <title>Klebsormidium flaccidum genome reveals primary factors for plant terrestrial adaptation.</title>
        <authorList>
            <person name="Hori K."/>
            <person name="Maruyama F."/>
            <person name="Fujisawa T."/>
            <person name="Togashi T."/>
            <person name="Yamamoto N."/>
            <person name="Seo M."/>
            <person name="Sato S."/>
            <person name="Yamada T."/>
            <person name="Mori H."/>
            <person name="Tajima N."/>
            <person name="Moriyama T."/>
            <person name="Ikeuchi M."/>
            <person name="Watanabe M."/>
            <person name="Wada H."/>
            <person name="Kobayashi K."/>
            <person name="Saito M."/>
            <person name="Masuda T."/>
            <person name="Sasaki-Sekimoto Y."/>
            <person name="Mashiguchi K."/>
            <person name="Awai K."/>
            <person name="Shimojima M."/>
            <person name="Masuda S."/>
            <person name="Iwai M."/>
            <person name="Nobusawa T."/>
            <person name="Narise T."/>
            <person name="Kondo S."/>
            <person name="Saito H."/>
            <person name="Sato R."/>
            <person name="Murakawa M."/>
            <person name="Ihara Y."/>
            <person name="Oshima-Yamada Y."/>
            <person name="Ohtaka K."/>
            <person name="Satoh M."/>
            <person name="Sonobe K."/>
            <person name="Ishii M."/>
            <person name="Ohtani R."/>
            <person name="Kanamori-Sato M."/>
            <person name="Honoki R."/>
            <person name="Miyazaki D."/>
            <person name="Mochizuki H."/>
            <person name="Umetsu J."/>
            <person name="Higashi K."/>
            <person name="Shibata D."/>
            <person name="Kamiya Y."/>
            <person name="Sato N."/>
            <person name="Nakamura Y."/>
            <person name="Tabata S."/>
            <person name="Ida S."/>
            <person name="Kurokawa K."/>
            <person name="Ohta H."/>
        </authorList>
    </citation>
    <scope>NUCLEOTIDE SEQUENCE [LARGE SCALE GENOMIC DNA]</scope>
    <source>
        <strain evidence="2 3">NIES-2285</strain>
    </source>
</reference>
<protein>
    <submittedName>
        <fullName evidence="2">Uncharacterized protein</fullName>
    </submittedName>
</protein>
<evidence type="ECO:0000313" key="2">
    <source>
        <dbReference type="EMBL" id="GAQ91893.1"/>
    </source>
</evidence>
<feature type="compositionally biased region" description="Basic and acidic residues" evidence="1">
    <location>
        <begin position="30"/>
        <end position="54"/>
    </location>
</feature>